<evidence type="ECO:0000259" key="5">
    <source>
        <dbReference type="SMART" id="SM00060"/>
    </source>
</evidence>
<keyword evidence="7" id="KW-1185">Reference proteome</keyword>
<dbReference type="EMBL" id="NBNE01010369">
    <property type="protein sequence ID" value="OWY97515.1"/>
    <property type="molecule type" value="Genomic_DNA"/>
</dbReference>
<feature type="region of interest" description="Disordered" evidence="3">
    <location>
        <begin position="450"/>
        <end position="474"/>
    </location>
</feature>
<dbReference type="STRING" id="4795.A0A225UVP9"/>
<keyword evidence="1 4" id="KW-0732">Signal</keyword>
<name>A0A225UVP9_9STRA</name>
<dbReference type="AlphaFoldDB" id="A0A225UVP9"/>
<proteinExistence type="predicted"/>
<dbReference type="Gene3D" id="2.60.40.10">
    <property type="entry name" value="Immunoglobulins"/>
    <property type="match status" value="1"/>
</dbReference>
<evidence type="ECO:0000313" key="6">
    <source>
        <dbReference type="EMBL" id="OWY97515.1"/>
    </source>
</evidence>
<feature type="domain" description="Fibronectin type-III" evidence="5">
    <location>
        <begin position="492"/>
        <end position="606"/>
    </location>
</feature>
<dbReference type="SMART" id="SM00060">
    <property type="entry name" value="FN3"/>
    <property type="match status" value="1"/>
</dbReference>
<dbReference type="InterPro" id="IPR013783">
    <property type="entry name" value="Ig-like_fold"/>
</dbReference>
<feature type="non-terminal residue" evidence="6">
    <location>
        <position position="681"/>
    </location>
</feature>
<dbReference type="OrthoDB" id="206201at2759"/>
<organism evidence="6 7">
    <name type="scientific">Phytophthora megakarya</name>
    <dbReference type="NCBI Taxonomy" id="4795"/>
    <lineage>
        <taxon>Eukaryota</taxon>
        <taxon>Sar</taxon>
        <taxon>Stramenopiles</taxon>
        <taxon>Oomycota</taxon>
        <taxon>Peronosporomycetes</taxon>
        <taxon>Peronosporales</taxon>
        <taxon>Peronosporaceae</taxon>
        <taxon>Phytophthora</taxon>
    </lineage>
</organism>
<feature type="signal peptide" evidence="4">
    <location>
        <begin position="1"/>
        <end position="20"/>
    </location>
</feature>
<evidence type="ECO:0000313" key="7">
    <source>
        <dbReference type="Proteomes" id="UP000198211"/>
    </source>
</evidence>
<dbReference type="InterPro" id="IPR003961">
    <property type="entry name" value="FN3_dom"/>
</dbReference>
<sequence length="681" mass="76208">MMMLVLRVLLLTFLWDCAHGTDNDAEASTIATLQRDVQLDAPLHELLRTPLAGDQAADLDTRLQRAFVQCRELGVTSIVYDTGSDAERALDAEDVAYCNRLRYVRHQRQRMRDVWKELETTEDVKMQVDTKTIDDVSFQDFFEVYAEKTQPVVLQLKETVAQLLGLANGAEEAEKEIEQFLSVCFGVESKQGSVDGIVSKTLRIEDEKCAAMLESTFRVPIFMTHDYVQRTNASRAEVFLPAIVELPPASSNEVQMDSPSTIKETVACPYGLHMLAIPLGDSASVRVSLFDRKFEPIILPSLMRDQLQEVVLGADANVATSPEATTVLDVTYFQRVPELYNTVKLEHGRNMLFVPGGVMSTMRSSSPRGGKMLRFCYCDAANIKRVKQATGLDALLMTSDEKDEGVYALLYALQSPGFDTTFSRRPTGSDTSWSTFIKWPRDPAYLIKKNRRHRSGANGDDQEGEEEQLSRRERLKQWQDDKRWERYIAALTLPVSWPPIVMNTTRTTATLRWQELYEPLKHDLTSYGYEVTYKSEDQDGILTEDSAAKLETESTVNITHDQLTRSTMPSTLFGDEFDGRDLEAVITGLKAETAYSFSVRLLVGEARGAASGVSRRVATSPCAPPSHIRGVPEAEDVEGPCVNLRWLDAEDNGGKEIELYLVSTEKLAEKGEEGDLNTGRG</sequence>
<evidence type="ECO:0000256" key="2">
    <source>
        <dbReference type="ARBA" id="ARBA00023180"/>
    </source>
</evidence>
<evidence type="ECO:0000256" key="1">
    <source>
        <dbReference type="ARBA" id="ARBA00022729"/>
    </source>
</evidence>
<comment type="caution">
    <text evidence="6">The sequence shown here is derived from an EMBL/GenBank/DDBJ whole genome shotgun (WGS) entry which is preliminary data.</text>
</comment>
<gene>
    <name evidence="6" type="ORF">PHMEG_00031936</name>
</gene>
<feature type="chain" id="PRO_5013325070" description="Fibronectin type-III domain-containing protein" evidence="4">
    <location>
        <begin position="21"/>
        <end position="681"/>
    </location>
</feature>
<evidence type="ECO:0000256" key="3">
    <source>
        <dbReference type="SAM" id="MobiDB-lite"/>
    </source>
</evidence>
<dbReference type="PANTHER" id="PTHR22702">
    <property type="entry name" value="PROTEASE-ASSOCIATED DOMAIN-CONTAINING PROTEIN"/>
    <property type="match status" value="1"/>
</dbReference>
<protein>
    <recommendedName>
        <fullName evidence="5">Fibronectin type-III domain-containing protein</fullName>
    </recommendedName>
</protein>
<dbReference type="Proteomes" id="UP000198211">
    <property type="component" value="Unassembled WGS sequence"/>
</dbReference>
<dbReference type="PANTHER" id="PTHR22702:SF1">
    <property type="entry name" value="PROTEASE-ASSOCIATED DOMAIN-CONTAINING PROTEIN 1"/>
    <property type="match status" value="1"/>
</dbReference>
<dbReference type="SUPFAM" id="SSF49265">
    <property type="entry name" value="Fibronectin type III"/>
    <property type="match status" value="1"/>
</dbReference>
<evidence type="ECO:0000256" key="4">
    <source>
        <dbReference type="SAM" id="SignalP"/>
    </source>
</evidence>
<reference evidence="7" key="1">
    <citation type="submission" date="2017-03" db="EMBL/GenBank/DDBJ databases">
        <title>Phytopthora megakarya and P. palmivora, two closely related causual agents of cacao black pod achieved similar genome size and gene model numbers by different mechanisms.</title>
        <authorList>
            <person name="Ali S."/>
            <person name="Shao J."/>
            <person name="Larry D.J."/>
            <person name="Kronmiller B."/>
            <person name="Shen D."/>
            <person name="Strem M.D."/>
            <person name="Melnick R.L."/>
            <person name="Guiltinan M.J."/>
            <person name="Tyler B.M."/>
            <person name="Meinhardt L.W."/>
            <person name="Bailey B.A."/>
        </authorList>
    </citation>
    <scope>NUCLEOTIDE SEQUENCE [LARGE SCALE GENOMIC DNA]</scope>
    <source>
        <strain evidence="7">zdho120</strain>
    </source>
</reference>
<accession>A0A225UVP9</accession>
<dbReference type="InterPro" id="IPR036116">
    <property type="entry name" value="FN3_sf"/>
</dbReference>
<keyword evidence="2" id="KW-0325">Glycoprotein</keyword>